<dbReference type="Proteomes" id="UP000011543">
    <property type="component" value="Unassembled WGS sequence"/>
</dbReference>
<reference evidence="3" key="1">
    <citation type="submission" date="2010-02" db="EMBL/GenBank/DDBJ databases">
        <title>Complete sequence of chromosome of Natrialba magadii ATCC 43099.</title>
        <authorList>
            <consortium name="US DOE Joint Genome Institute"/>
            <person name="Lucas S."/>
            <person name="Copeland A."/>
            <person name="Lapidus A."/>
            <person name="Cheng J.-F."/>
            <person name="Bruce D."/>
            <person name="Goodwin L."/>
            <person name="Pitluck S."/>
            <person name="Davenport K."/>
            <person name="Saunders E."/>
            <person name="Detter J.C."/>
            <person name="Han C."/>
            <person name="Tapia R."/>
            <person name="Land M."/>
            <person name="Hauser L."/>
            <person name="Kyrpides N."/>
            <person name="Mikhailova N."/>
            <person name="De Castro R.E."/>
            <person name="Maupin-Furlow J.A."/>
            <person name="Woyke T."/>
        </authorList>
    </citation>
    <scope>NUCLEOTIDE SEQUENCE [LARGE SCALE GENOMIC DNA]</scope>
    <source>
        <strain evidence="3">ATCC 43099 / DSM 3394 / CCM 3739 / CIP 104546 / IAM 13178 / JCM 8861 / NBRC 102185 / NCIMB 2190 / MS3</strain>
    </source>
</reference>
<dbReference type="Gene3D" id="1.10.10.10">
    <property type="entry name" value="Winged helix-like DNA-binding domain superfamily/Winged helix DNA-binding domain"/>
    <property type="match status" value="1"/>
</dbReference>
<dbReference type="InterPro" id="IPR036388">
    <property type="entry name" value="WH-like_DNA-bd_sf"/>
</dbReference>
<gene>
    <name evidence="1" type="ordered locus">Nmag_0238</name>
    <name evidence="2" type="ORF">C500_01635</name>
</gene>
<dbReference type="InterPro" id="IPR036390">
    <property type="entry name" value="WH_DNA-bd_sf"/>
</dbReference>
<dbReference type="HOGENOM" id="CLU_1529275_0_0_2"/>
<dbReference type="STRING" id="547559.Nmag_0238"/>
<dbReference type="PaxDb" id="547559-Nmag_0238"/>
<dbReference type="GeneID" id="8823058"/>
<reference evidence="1 3" key="2">
    <citation type="journal article" date="2012" name="BMC Genomics">
        <title>A comparative genomics perspective on the genetic content of the alkaliphilic haloarchaeon Natrialba magadii ATCC 43099T.</title>
        <authorList>
            <person name="Siddaramappa S."/>
            <person name="Challacombe J.F."/>
            <person name="Decastro R.E."/>
            <person name="Pfeiffer F."/>
            <person name="Sastre D.E."/>
            <person name="Gimenez M.I."/>
            <person name="Paggi R.A."/>
            <person name="Detter J.C."/>
            <person name="Davenport K.W."/>
            <person name="Goodwin L.A."/>
            <person name="Kyrpides N."/>
            <person name="Tapia R."/>
            <person name="Pitluck S."/>
            <person name="Lucas S."/>
            <person name="Woyke T."/>
            <person name="Maupin-Furlow J.A."/>
        </authorList>
    </citation>
    <scope>NUCLEOTIDE SEQUENCE [LARGE SCALE GENOMIC DNA]</scope>
    <source>
        <strain evidence="1">ATCC 43099</strain>
        <strain evidence="3">ATCC 43099 / DSM 3394 / CCM 3739 / CIP 104546 / IAM 13178 / JCM 8861 / NBRC 102185 / NCIMB 2190 / MS3</strain>
    </source>
</reference>
<name>D3SX10_NATMM</name>
<organism evidence="1 3">
    <name type="scientific">Natrialba magadii (strain ATCC 43099 / DSM 3394 / CCM 3739 / CIP 104546 / IAM 13178 / JCM 8861 / NBRC 102185 / NCIMB 2190 / MS3)</name>
    <name type="common">Natronobacterium magadii</name>
    <dbReference type="NCBI Taxonomy" id="547559"/>
    <lineage>
        <taxon>Archaea</taxon>
        <taxon>Methanobacteriati</taxon>
        <taxon>Methanobacteriota</taxon>
        <taxon>Stenosarchaea group</taxon>
        <taxon>Halobacteria</taxon>
        <taxon>Halobacteriales</taxon>
        <taxon>Natrialbaceae</taxon>
        <taxon>Natrialba</taxon>
    </lineage>
</organism>
<accession>D3SX10</accession>
<evidence type="ECO:0000313" key="4">
    <source>
        <dbReference type="Proteomes" id="UP000011543"/>
    </source>
</evidence>
<evidence type="ECO:0000313" key="3">
    <source>
        <dbReference type="Proteomes" id="UP000001879"/>
    </source>
</evidence>
<protein>
    <submittedName>
        <fullName evidence="1">Uncharacterized protein</fullName>
    </submittedName>
</protein>
<evidence type="ECO:0000313" key="2">
    <source>
        <dbReference type="EMBL" id="ELY33493.1"/>
    </source>
</evidence>
<reference evidence="2 4" key="3">
    <citation type="journal article" date="2014" name="PLoS Genet.">
        <title>Phylogenetically driven sequencing of extremely halophilic archaea reveals strategies for static and dynamic osmo-response.</title>
        <authorList>
            <person name="Becker E.A."/>
            <person name="Seitzer P.M."/>
            <person name="Tritt A."/>
            <person name="Larsen D."/>
            <person name="Krusor M."/>
            <person name="Yao A.I."/>
            <person name="Wu D."/>
            <person name="Madern D."/>
            <person name="Eisen J.A."/>
            <person name="Darling A.E."/>
            <person name="Facciotti M.T."/>
        </authorList>
    </citation>
    <scope>NUCLEOTIDE SEQUENCE [LARGE SCALE GENOMIC DNA]</scope>
    <source>
        <strain evidence="4">ATCC 43099 / DSM 3394 / CCM 3739 / CIP 104546 / IAM 13178 / JCM 8861 / NBRC 102185 / NCIMB 2190 / MS3</strain>
        <strain evidence="2">MS-3</strain>
    </source>
</reference>
<sequence length="175" mass="20294">MSEVNPTEYGLSDTHVPFLRACLKRGHLAFRDREHLDYSRRQMDYRFRVLEREGLITVEKEDPAQSQHGGHPQRVAELTPTGEAVITRWLETNPVDVETIQAAGEEAVTRDHLEHELSEQGILIDQARRRATEAGETAEMVDEKAELHERYIMVIARELDLVDELVKVKRQYDYE</sequence>
<dbReference type="EMBL" id="CP001932">
    <property type="protein sequence ID" value="ADD03830.1"/>
    <property type="molecule type" value="Genomic_DNA"/>
</dbReference>
<proteinExistence type="predicted"/>
<keyword evidence="3" id="KW-1185">Reference proteome</keyword>
<dbReference type="RefSeq" id="WP_004213696.1">
    <property type="nucleotide sequence ID" value="NC_013922.1"/>
</dbReference>
<reference evidence="1" key="4">
    <citation type="submission" date="2016-09" db="EMBL/GenBank/DDBJ databases">
        <authorList>
            <person name="Pfeiffer F."/>
        </authorList>
    </citation>
    <scope>NUCLEOTIDE SEQUENCE</scope>
    <source>
        <strain evidence="1">ATCC 43099</strain>
    </source>
</reference>
<dbReference type="PATRIC" id="fig|547559.17.peg.315"/>
<dbReference type="Proteomes" id="UP000001879">
    <property type="component" value="Chromosome"/>
</dbReference>
<dbReference type="EMBL" id="AOHS01000009">
    <property type="protein sequence ID" value="ELY33493.1"/>
    <property type="molecule type" value="Genomic_DNA"/>
</dbReference>
<dbReference type="SUPFAM" id="SSF46785">
    <property type="entry name" value="Winged helix' DNA-binding domain"/>
    <property type="match status" value="1"/>
</dbReference>
<dbReference type="KEGG" id="nmg:Nmag_0238"/>
<evidence type="ECO:0000313" key="1">
    <source>
        <dbReference type="EMBL" id="ADD03830.1"/>
    </source>
</evidence>
<dbReference type="AlphaFoldDB" id="D3SX10"/>